<sequence>MAAILGAFLFALVAIMTILVACGLPLGEFTMGGKHKVLPKKLRFMAVISFAIQLFAIIIILQAGGLLTLWFSEKVTTYICIFFAVFLSLNTVMNFLSTSKKEKYFATPLSIAAAICFWITALTMEMQP</sequence>
<dbReference type="RefSeq" id="WP_188995677.1">
    <property type="nucleotide sequence ID" value="NZ_BMHP01000003.1"/>
</dbReference>
<dbReference type="AlphaFoldDB" id="A0A916ZBB5"/>
<dbReference type="EMBL" id="BMHP01000003">
    <property type="protein sequence ID" value="GGD84174.1"/>
    <property type="molecule type" value="Genomic_DNA"/>
</dbReference>
<proteinExistence type="predicted"/>
<comment type="caution">
    <text evidence="2">The sequence shown here is derived from an EMBL/GenBank/DDBJ whole genome shotgun (WGS) entry which is preliminary data.</text>
</comment>
<keyword evidence="3" id="KW-1185">Reference proteome</keyword>
<accession>A0A916ZBB5</accession>
<name>A0A916ZBB5_9BACL</name>
<keyword evidence="1" id="KW-1133">Transmembrane helix</keyword>
<dbReference type="Proteomes" id="UP000612456">
    <property type="component" value="Unassembled WGS sequence"/>
</dbReference>
<gene>
    <name evidence="2" type="ORF">GCM10010911_48050</name>
</gene>
<keyword evidence="1" id="KW-0812">Transmembrane</keyword>
<organism evidence="2 3">
    <name type="scientific">Paenibacillus nasutitermitis</name>
    <dbReference type="NCBI Taxonomy" id="1652958"/>
    <lineage>
        <taxon>Bacteria</taxon>
        <taxon>Bacillati</taxon>
        <taxon>Bacillota</taxon>
        <taxon>Bacilli</taxon>
        <taxon>Bacillales</taxon>
        <taxon>Paenibacillaceae</taxon>
        <taxon>Paenibacillus</taxon>
    </lineage>
</organism>
<reference evidence="2" key="2">
    <citation type="submission" date="2020-09" db="EMBL/GenBank/DDBJ databases">
        <authorList>
            <person name="Sun Q."/>
            <person name="Zhou Y."/>
        </authorList>
    </citation>
    <scope>NUCLEOTIDE SEQUENCE</scope>
    <source>
        <strain evidence="2">CGMCC 1.15178</strain>
    </source>
</reference>
<protein>
    <submittedName>
        <fullName evidence="2">Uncharacterized protein</fullName>
    </submittedName>
</protein>
<feature type="transmembrane region" description="Helical" evidence="1">
    <location>
        <begin position="76"/>
        <end position="97"/>
    </location>
</feature>
<keyword evidence="1" id="KW-0472">Membrane</keyword>
<evidence type="ECO:0000256" key="1">
    <source>
        <dbReference type="SAM" id="Phobius"/>
    </source>
</evidence>
<feature type="transmembrane region" description="Helical" evidence="1">
    <location>
        <begin position="104"/>
        <end position="124"/>
    </location>
</feature>
<evidence type="ECO:0000313" key="2">
    <source>
        <dbReference type="EMBL" id="GGD84174.1"/>
    </source>
</evidence>
<feature type="transmembrane region" description="Helical" evidence="1">
    <location>
        <begin position="47"/>
        <end position="70"/>
    </location>
</feature>
<evidence type="ECO:0000313" key="3">
    <source>
        <dbReference type="Proteomes" id="UP000612456"/>
    </source>
</evidence>
<reference evidence="2" key="1">
    <citation type="journal article" date="2014" name="Int. J. Syst. Evol. Microbiol.">
        <title>Complete genome sequence of Corynebacterium casei LMG S-19264T (=DSM 44701T), isolated from a smear-ripened cheese.</title>
        <authorList>
            <consortium name="US DOE Joint Genome Institute (JGI-PGF)"/>
            <person name="Walter F."/>
            <person name="Albersmeier A."/>
            <person name="Kalinowski J."/>
            <person name="Ruckert C."/>
        </authorList>
    </citation>
    <scope>NUCLEOTIDE SEQUENCE</scope>
    <source>
        <strain evidence="2">CGMCC 1.15178</strain>
    </source>
</reference>
<feature type="transmembrane region" description="Helical" evidence="1">
    <location>
        <begin position="6"/>
        <end position="26"/>
    </location>
</feature>